<dbReference type="PANTHER" id="PTHR19305:SF30">
    <property type="entry name" value="TARGET SNARE COILED-COIL DOMAIN-CONTAINING PROTEIN-RELATED"/>
    <property type="match status" value="1"/>
</dbReference>
<dbReference type="EMBL" id="PSQE01000003">
    <property type="protein sequence ID" value="RHN66025.1"/>
    <property type="molecule type" value="Genomic_DNA"/>
</dbReference>
<evidence type="ECO:0000256" key="6">
    <source>
        <dbReference type="SAM" id="MobiDB-lite"/>
    </source>
</evidence>
<dbReference type="SUPFAM" id="SSF58038">
    <property type="entry name" value="SNARE fusion complex"/>
    <property type="match status" value="2"/>
</dbReference>
<evidence type="ECO:0000256" key="2">
    <source>
        <dbReference type="ARBA" id="ARBA00009480"/>
    </source>
</evidence>
<evidence type="ECO:0000313" key="11">
    <source>
        <dbReference type="Proteomes" id="UP000002051"/>
    </source>
</evidence>
<comment type="subcellular location">
    <subcellularLocation>
        <location evidence="1">Membrane</location>
    </subcellularLocation>
</comment>
<dbReference type="GO" id="GO:0015031">
    <property type="term" value="P:protein transport"/>
    <property type="evidence" value="ECO:0007669"/>
    <property type="project" value="UniProtKB-KW"/>
</dbReference>
<feature type="compositionally biased region" description="Polar residues" evidence="6">
    <location>
        <begin position="45"/>
        <end position="54"/>
    </location>
</feature>
<feature type="region of interest" description="Disordered" evidence="6">
    <location>
        <begin position="204"/>
        <end position="224"/>
    </location>
</feature>
<dbReference type="GO" id="GO:0016192">
    <property type="term" value="P:vesicle-mediated transport"/>
    <property type="evidence" value="ECO:0007669"/>
    <property type="project" value="UniProtKB-ARBA"/>
</dbReference>
<dbReference type="CDD" id="cd15841">
    <property type="entry name" value="SNARE_Qc"/>
    <property type="match status" value="1"/>
</dbReference>
<dbReference type="OrthoDB" id="19261at2759"/>
<dbReference type="Gene3D" id="1.20.5.110">
    <property type="match status" value="2"/>
</dbReference>
<evidence type="ECO:0000259" key="7">
    <source>
        <dbReference type="PROSITE" id="PS50192"/>
    </source>
</evidence>
<name>A0A072V4J0_MEDTR</name>
<evidence type="ECO:0000313" key="10">
    <source>
        <dbReference type="EnsemblPlants" id="KEH33105"/>
    </source>
</evidence>
<dbReference type="GO" id="GO:0031201">
    <property type="term" value="C:SNARE complex"/>
    <property type="evidence" value="ECO:0007669"/>
    <property type="project" value="InterPro"/>
</dbReference>
<protein>
    <submittedName>
        <fullName evidence="9">Putative target SNARE coiled-coil domain-containing protein</fullName>
    </submittedName>
    <submittedName>
        <fullName evidence="8">Soluble N-ethylmaleimide-sensitive factor adaptor protein</fullName>
    </submittedName>
</protein>
<feature type="compositionally biased region" description="Basic and acidic residues" evidence="6">
    <location>
        <begin position="8"/>
        <end position="32"/>
    </location>
</feature>
<feature type="domain" description="T-SNARE coiled-coil homology" evidence="7">
    <location>
        <begin position="231"/>
        <end position="293"/>
    </location>
</feature>
<keyword evidence="5" id="KW-0472">Membrane</keyword>
<dbReference type="InterPro" id="IPR044766">
    <property type="entry name" value="NPSN/SNAP25-like_N_SNARE"/>
</dbReference>
<accession>A0A072V4J0</accession>
<dbReference type="FunFam" id="1.20.5.110:FF:000031">
    <property type="entry name" value="SNAP25 homologous protein SNAP33"/>
    <property type="match status" value="1"/>
</dbReference>
<dbReference type="SMART" id="SM00397">
    <property type="entry name" value="t_SNARE"/>
    <property type="match status" value="2"/>
</dbReference>
<dbReference type="STRING" id="3880.A0A072V4J0"/>
<reference evidence="10" key="3">
    <citation type="submission" date="2015-04" db="UniProtKB">
        <authorList>
            <consortium name="EnsemblPlants"/>
        </authorList>
    </citation>
    <scope>IDENTIFICATION</scope>
    <source>
        <strain evidence="10">cv. Jemalong A17</strain>
    </source>
</reference>
<dbReference type="HOGENOM" id="CLU_061058_0_0_1"/>
<dbReference type="ExpressionAtlas" id="A0A072V4J0">
    <property type="expression patterns" value="differential"/>
</dbReference>
<gene>
    <name evidence="10" type="primary">25488663</name>
    <name evidence="8" type="ordered locus">MTR_3g023720</name>
    <name evidence="9" type="ORF">MtrunA17_Chr3g0086301</name>
</gene>
<comment type="similarity">
    <text evidence="2">Belongs to the SNAP-25 family.</text>
</comment>
<evidence type="ECO:0000256" key="5">
    <source>
        <dbReference type="ARBA" id="ARBA00023136"/>
    </source>
</evidence>
<keyword evidence="4" id="KW-0653">Protein transport</keyword>
<dbReference type="Proteomes" id="UP000002051">
    <property type="component" value="Chromosome 3"/>
</dbReference>
<dbReference type="GO" id="GO:0005886">
    <property type="term" value="C:plasma membrane"/>
    <property type="evidence" value="ECO:0000318"/>
    <property type="project" value="GO_Central"/>
</dbReference>
<dbReference type="PROSITE" id="PS50192">
    <property type="entry name" value="T_SNARE"/>
    <property type="match status" value="1"/>
</dbReference>
<reference evidence="9" key="4">
    <citation type="journal article" date="2018" name="Nat. Plants">
        <title>Whole-genome landscape of Medicago truncatula symbiotic genes.</title>
        <authorList>
            <person name="Pecrix Y."/>
            <person name="Gamas P."/>
            <person name="Carrere S."/>
        </authorList>
    </citation>
    <scope>NUCLEOTIDE SEQUENCE</scope>
    <source>
        <tissue evidence="9">Leaves</tissue>
    </source>
</reference>
<dbReference type="EnsemblPlants" id="KEH33105">
    <property type="protein sequence ID" value="KEH33105"/>
    <property type="gene ID" value="MTR_3g023720"/>
</dbReference>
<evidence type="ECO:0000256" key="3">
    <source>
        <dbReference type="ARBA" id="ARBA00022448"/>
    </source>
</evidence>
<dbReference type="CDD" id="cd15861">
    <property type="entry name" value="SNARE_SNAP25N_23N_29N_SEC9N"/>
    <property type="match status" value="1"/>
</dbReference>
<evidence type="ECO:0000313" key="9">
    <source>
        <dbReference type="EMBL" id="RHN66025.1"/>
    </source>
</evidence>
<evidence type="ECO:0000256" key="4">
    <source>
        <dbReference type="ARBA" id="ARBA00022927"/>
    </source>
</evidence>
<sequence length="296" mass="33184">MLGSKKSPLKDAKPRSKHNPFDSDEEKKDNRKNISSKKNSSQYNLVQRDTNTNPFDDVDARGHSSSSSYAPSYGNRNMYKNDFRDSGGLQSQSVEDLEEYAVYKAEETTKSVNNCRKIAEEMREDATKTLVMLHHQGEQITRSHDIAAGIDHNLSRGEKLLGSLGGIFSKTWKPKKTGTITGPTIFGDDPVRKSANHLEQREKLGLNSAPKGQSKPRKALSEPTNAFERVEVEKEKQDDALSDISDLLGELKGMAMDMGTEIERQTKAIDGFEKDTEKLNIRMNGANQRTLHLLRK</sequence>
<evidence type="ECO:0000256" key="1">
    <source>
        <dbReference type="ARBA" id="ARBA00004370"/>
    </source>
</evidence>
<evidence type="ECO:0000313" key="8">
    <source>
        <dbReference type="EMBL" id="KEH33105.1"/>
    </source>
</evidence>
<dbReference type="Proteomes" id="UP000265566">
    <property type="component" value="Chromosome 3"/>
</dbReference>
<reference evidence="8 11" key="2">
    <citation type="journal article" date="2014" name="BMC Genomics">
        <title>An improved genome release (version Mt4.0) for the model legume Medicago truncatula.</title>
        <authorList>
            <person name="Tang H."/>
            <person name="Krishnakumar V."/>
            <person name="Bidwell S."/>
            <person name="Rosen B."/>
            <person name="Chan A."/>
            <person name="Zhou S."/>
            <person name="Gentzbittel L."/>
            <person name="Childs K.L."/>
            <person name="Yandell M."/>
            <person name="Gundlach H."/>
            <person name="Mayer K.F."/>
            <person name="Schwartz D.C."/>
            <person name="Town C.D."/>
        </authorList>
    </citation>
    <scope>GENOME REANNOTATION</scope>
    <source>
        <strain evidence="8">A17</strain>
        <strain evidence="10 11">cv. Jemalong A17</strain>
    </source>
</reference>
<dbReference type="EMBL" id="CM001219">
    <property type="protein sequence ID" value="KEH33105.1"/>
    <property type="molecule type" value="Genomic_DNA"/>
</dbReference>
<keyword evidence="11" id="KW-1185">Reference proteome</keyword>
<proteinExistence type="inferred from homology"/>
<keyword evidence="3" id="KW-0813">Transport</keyword>
<dbReference type="Gramene" id="rna13935">
    <property type="protein sequence ID" value="RHN66025.1"/>
    <property type="gene ID" value="gene13935"/>
</dbReference>
<dbReference type="KEGG" id="mtr:25488663"/>
<dbReference type="AlphaFoldDB" id="A0A072V4J0"/>
<dbReference type="InterPro" id="IPR000727">
    <property type="entry name" value="T_SNARE_dom"/>
</dbReference>
<reference evidence="8 11" key="1">
    <citation type="journal article" date="2011" name="Nature">
        <title>The Medicago genome provides insight into the evolution of rhizobial symbioses.</title>
        <authorList>
            <person name="Young N.D."/>
            <person name="Debelle F."/>
            <person name="Oldroyd G.E."/>
            <person name="Geurts R."/>
            <person name="Cannon S.B."/>
            <person name="Udvardi M.K."/>
            <person name="Benedito V.A."/>
            <person name="Mayer K.F."/>
            <person name="Gouzy J."/>
            <person name="Schoof H."/>
            <person name="Van de Peer Y."/>
            <person name="Proost S."/>
            <person name="Cook D.R."/>
            <person name="Meyers B.C."/>
            <person name="Spannagl M."/>
            <person name="Cheung F."/>
            <person name="De Mita S."/>
            <person name="Krishnakumar V."/>
            <person name="Gundlach H."/>
            <person name="Zhou S."/>
            <person name="Mudge J."/>
            <person name="Bharti A.K."/>
            <person name="Murray J.D."/>
            <person name="Naoumkina M.A."/>
            <person name="Rosen B."/>
            <person name="Silverstein K.A."/>
            <person name="Tang H."/>
            <person name="Rombauts S."/>
            <person name="Zhao P.X."/>
            <person name="Zhou P."/>
            <person name="Barbe V."/>
            <person name="Bardou P."/>
            <person name="Bechner M."/>
            <person name="Bellec A."/>
            <person name="Berger A."/>
            <person name="Berges H."/>
            <person name="Bidwell S."/>
            <person name="Bisseling T."/>
            <person name="Choisne N."/>
            <person name="Couloux A."/>
            <person name="Denny R."/>
            <person name="Deshpande S."/>
            <person name="Dai X."/>
            <person name="Doyle J.J."/>
            <person name="Dudez A.M."/>
            <person name="Farmer A.D."/>
            <person name="Fouteau S."/>
            <person name="Franken C."/>
            <person name="Gibelin C."/>
            <person name="Gish J."/>
            <person name="Goldstein S."/>
            <person name="Gonzalez A.J."/>
            <person name="Green P.J."/>
            <person name="Hallab A."/>
            <person name="Hartog M."/>
            <person name="Hua A."/>
            <person name="Humphray S.J."/>
            <person name="Jeong D.H."/>
            <person name="Jing Y."/>
            <person name="Jocker A."/>
            <person name="Kenton S.M."/>
            <person name="Kim D.J."/>
            <person name="Klee K."/>
            <person name="Lai H."/>
            <person name="Lang C."/>
            <person name="Lin S."/>
            <person name="Macmil S.L."/>
            <person name="Magdelenat G."/>
            <person name="Matthews L."/>
            <person name="McCorrison J."/>
            <person name="Monaghan E.L."/>
            <person name="Mun J.H."/>
            <person name="Najar F.Z."/>
            <person name="Nicholson C."/>
            <person name="Noirot C."/>
            <person name="O'Bleness M."/>
            <person name="Paule C.R."/>
            <person name="Poulain J."/>
            <person name="Prion F."/>
            <person name="Qin B."/>
            <person name="Qu C."/>
            <person name="Retzel E.F."/>
            <person name="Riddle C."/>
            <person name="Sallet E."/>
            <person name="Samain S."/>
            <person name="Samson N."/>
            <person name="Sanders I."/>
            <person name="Saurat O."/>
            <person name="Scarpelli C."/>
            <person name="Schiex T."/>
            <person name="Segurens B."/>
            <person name="Severin A.J."/>
            <person name="Sherrier D.J."/>
            <person name="Shi R."/>
            <person name="Sims S."/>
            <person name="Singer S.R."/>
            <person name="Sinharoy S."/>
            <person name="Sterck L."/>
            <person name="Viollet A."/>
            <person name="Wang B.B."/>
            <person name="Wang K."/>
            <person name="Wang M."/>
            <person name="Wang X."/>
            <person name="Warfsmann J."/>
            <person name="Weissenbach J."/>
            <person name="White D.D."/>
            <person name="White J.D."/>
            <person name="Wiley G.B."/>
            <person name="Wincker P."/>
            <person name="Xing Y."/>
            <person name="Yang L."/>
            <person name="Yao Z."/>
            <person name="Ying F."/>
            <person name="Zhai J."/>
            <person name="Zhou L."/>
            <person name="Zuber A."/>
            <person name="Denarie J."/>
            <person name="Dixon R.A."/>
            <person name="May G.D."/>
            <person name="Schwartz D.C."/>
            <person name="Rogers J."/>
            <person name="Quetier F."/>
            <person name="Town C.D."/>
            <person name="Roe B.A."/>
        </authorList>
    </citation>
    <scope>NUCLEOTIDE SEQUENCE [LARGE SCALE GENOMIC DNA]</scope>
    <source>
        <strain evidence="8">A17</strain>
        <strain evidence="10 11">cv. Jemalong A17</strain>
    </source>
</reference>
<dbReference type="PANTHER" id="PTHR19305">
    <property type="entry name" value="SYNAPTOSOMAL ASSOCIATED PROTEIN"/>
    <property type="match status" value="1"/>
</dbReference>
<dbReference type="GO" id="GO:0005484">
    <property type="term" value="F:SNAP receptor activity"/>
    <property type="evidence" value="ECO:0007669"/>
    <property type="project" value="InterPro"/>
</dbReference>
<feature type="region of interest" description="Disordered" evidence="6">
    <location>
        <begin position="1"/>
        <end position="89"/>
    </location>
</feature>
<organism evidence="8 11">
    <name type="scientific">Medicago truncatula</name>
    <name type="common">Barrel medic</name>
    <name type="synonym">Medicago tribuloides</name>
    <dbReference type="NCBI Taxonomy" id="3880"/>
    <lineage>
        <taxon>Eukaryota</taxon>
        <taxon>Viridiplantae</taxon>
        <taxon>Streptophyta</taxon>
        <taxon>Embryophyta</taxon>
        <taxon>Tracheophyta</taxon>
        <taxon>Spermatophyta</taxon>
        <taxon>Magnoliopsida</taxon>
        <taxon>eudicotyledons</taxon>
        <taxon>Gunneridae</taxon>
        <taxon>Pentapetalae</taxon>
        <taxon>rosids</taxon>
        <taxon>fabids</taxon>
        <taxon>Fabales</taxon>
        <taxon>Fabaceae</taxon>
        <taxon>Papilionoideae</taxon>
        <taxon>50 kb inversion clade</taxon>
        <taxon>NPAAA clade</taxon>
        <taxon>Hologalegina</taxon>
        <taxon>IRL clade</taxon>
        <taxon>Trifolieae</taxon>
        <taxon>Medicago</taxon>
    </lineage>
</organism>